<dbReference type="Gene3D" id="3.40.50.1000">
    <property type="entry name" value="HAD superfamily/HAD-like"/>
    <property type="match status" value="1"/>
</dbReference>
<proteinExistence type="predicted"/>
<dbReference type="PANTHER" id="PTHR43434">
    <property type="entry name" value="PHOSPHOGLYCOLATE PHOSPHATASE"/>
    <property type="match status" value="1"/>
</dbReference>
<dbReference type="AlphaFoldDB" id="A0A1T2L259"/>
<dbReference type="GO" id="GO:0006281">
    <property type="term" value="P:DNA repair"/>
    <property type="evidence" value="ECO:0007669"/>
    <property type="project" value="TreeGrafter"/>
</dbReference>
<dbReference type="InterPro" id="IPR036412">
    <property type="entry name" value="HAD-like_sf"/>
</dbReference>
<sequence>MTNATEPDWSAIHTLFLDMDGTLLDLHFDNYFWQEHVPQRYAEINELEIERARELLYPRFQAAEGTMEWYCVDYWSQELGLDIAMLKEEVDHLIAIHPHVVDFLEALERSGRRRVLVTNAHQKSLALKMEKTQLAGHFEKIICTHDFGKPKEETSFWDALQAVEPFEPASTLLIDDSLPVLRSAHSYGIKHLLAVRNPDTRGAARDTADFTALDHFESLLELAERSPA</sequence>
<accession>A0A1T2L259</accession>
<name>A0A1T2L259_9GAMM</name>
<comment type="caution">
    <text evidence="1">The sequence shown here is derived from an EMBL/GenBank/DDBJ whole genome shotgun (WGS) entry which is preliminary data.</text>
</comment>
<dbReference type="RefSeq" id="WP_078484467.1">
    <property type="nucleotide sequence ID" value="NZ_MPRL01000058.1"/>
</dbReference>
<dbReference type="EMBL" id="MPRL01000058">
    <property type="protein sequence ID" value="OOZ39162.1"/>
    <property type="molecule type" value="Genomic_DNA"/>
</dbReference>
<evidence type="ECO:0000313" key="1">
    <source>
        <dbReference type="EMBL" id="OOZ39162.1"/>
    </source>
</evidence>
<dbReference type="Pfam" id="PF13419">
    <property type="entry name" value="HAD_2"/>
    <property type="match status" value="1"/>
</dbReference>
<dbReference type="NCBIfam" id="NF011564">
    <property type="entry name" value="PRK14988.1"/>
    <property type="match status" value="1"/>
</dbReference>
<keyword evidence="2" id="KW-1185">Reference proteome</keyword>
<dbReference type="NCBIfam" id="TIGR01509">
    <property type="entry name" value="HAD-SF-IA-v3"/>
    <property type="match status" value="1"/>
</dbReference>
<dbReference type="SFLD" id="SFLDS00003">
    <property type="entry name" value="Haloacid_Dehalogenase"/>
    <property type="match status" value="1"/>
</dbReference>
<dbReference type="SUPFAM" id="SSF56784">
    <property type="entry name" value="HAD-like"/>
    <property type="match status" value="1"/>
</dbReference>
<dbReference type="InterPro" id="IPR023214">
    <property type="entry name" value="HAD_sf"/>
</dbReference>
<dbReference type="Proteomes" id="UP000191110">
    <property type="component" value="Unassembled WGS sequence"/>
</dbReference>
<gene>
    <name evidence="1" type="ORF">BOW53_12735</name>
</gene>
<organism evidence="1 2">
    <name type="scientific">Solemya pervernicosa gill symbiont</name>
    <dbReference type="NCBI Taxonomy" id="642797"/>
    <lineage>
        <taxon>Bacteria</taxon>
        <taxon>Pseudomonadati</taxon>
        <taxon>Pseudomonadota</taxon>
        <taxon>Gammaproteobacteria</taxon>
        <taxon>sulfur-oxidizing symbionts</taxon>
    </lineage>
</organism>
<dbReference type="SFLD" id="SFLDG01129">
    <property type="entry name" value="C1.5:_HAD__Beta-PGM__Phosphata"/>
    <property type="match status" value="1"/>
</dbReference>
<reference evidence="1 2" key="1">
    <citation type="submission" date="2016-11" db="EMBL/GenBank/DDBJ databases">
        <title>Mixed transmission modes and dynamic genome evolution in an obligate animal-bacterial symbiosis.</title>
        <authorList>
            <person name="Russell S.L."/>
            <person name="Corbett-Detig R.B."/>
            <person name="Cavanaugh C.M."/>
        </authorList>
    </citation>
    <scope>NUCLEOTIDE SEQUENCE [LARGE SCALE GENOMIC DNA]</scope>
    <source>
        <strain evidence="1">Sveles-Q1</strain>
    </source>
</reference>
<dbReference type="InterPro" id="IPR006439">
    <property type="entry name" value="HAD-SF_hydro_IA"/>
</dbReference>
<dbReference type="GO" id="GO:0008967">
    <property type="term" value="F:phosphoglycolate phosphatase activity"/>
    <property type="evidence" value="ECO:0007669"/>
    <property type="project" value="TreeGrafter"/>
</dbReference>
<dbReference type="GO" id="GO:0005829">
    <property type="term" value="C:cytosol"/>
    <property type="evidence" value="ECO:0007669"/>
    <property type="project" value="TreeGrafter"/>
</dbReference>
<protein>
    <submittedName>
        <fullName evidence="1">Haloacid dehalogenase</fullName>
    </submittedName>
</protein>
<dbReference type="OrthoDB" id="9773910at2"/>
<dbReference type="InterPro" id="IPR050155">
    <property type="entry name" value="HAD-like_hydrolase_sf"/>
</dbReference>
<dbReference type="InterPro" id="IPR041492">
    <property type="entry name" value="HAD_2"/>
</dbReference>
<dbReference type="CDD" id="cd07505">
    <property type="entry name" value="HAD_BPGM-like"/>
    <property type="match status" value="1"/>
</dbReference>
<evidence type="ECO:0000313" key="2">
    <source>
        <dbReference type="Proteomes" id="UP000191110"/>
    </source>
</evidence>
<dbReference type="PANTHER" id="PTHR43434:SF3">
    <property type="entry name" value="GMP_IMP NUCLEOTIDASE YRFG"/>
    <property type="match status" value="1"/>
</dbReference>